<keyword evidence="1" id="KW-0732">Signal</keyword>
<dbReference type="EMBL" id="JBDFQZ010000012">
    <property type="protein sequence ID" value="KAK9671938.1"/>
    <property type="molecule type" value="Genomic_DNA"/>
</dbReference>
<protein>
    <submittedName>
        <fullName evidence="2">Uncharacterized protein</fullName>
    </submittedName>
</protein>
<dbReference type="AlphaFoldDB" id="A0AAW1H7B9"/>
<feature type="chain" id="PRO_5043620749" evidence="1">
    <location>
        <begin position="21"/>
        <end position="197"/>
    </location>
</feature>
<name>A0AAW1H7B9_SAPOF</name>
<evidence type="ECO:0000256" key="1">
    <source>
        <dbReference type="SAM" id="SignalP"/>
    </source>
</evidence>
<organism evidence="2 3">
    <name type="scientific">Saponaria officinalis</name>
    <name type="common">Common soapwort</name>
    <name type="synonym">Lychnis saponaria</name>
    <dbReference type="NCBI Taxonomy" id="3572"/>
    <lineage>
        <taxon>Eukaryota</taxon>
        <taxon>Viridiplantae</taxon>
        <taxon>Streptophyta</taxon>
        <taxon>Embryophyta</taxon>
        <taxon>Tracheophyta</taxon>
        <taxon>Spermatophyta</taxon>
        <taxon>Magnoliopsida</taxon>
        <taxon>eudicotyledons</taxon>
        <taxon>Gunneridae</taxon>
        <taxon>Pentapetalae</taxon>
        <taxon>Caryophyllales</taxon>
        <taxon>Caryophyllaceae</taxon>
        <taxon>Caryophylleae</taxon>
        <taxon>Saponaria</taxon>
    </lineage>
</organism>
<reference evidence="2" key="1">
    <citation type="submission" date="2024-03" db="EMBL/GenBank/DDBJ databases">
        <title>WGS assembly of Saponaria officinalis var. Norfolk2.</title>
        <authorList>
            <person name="Jenkins J."/>
            <person name="Shu S."/>
            <person name="Grimwood J."/>
            <person name="Barry K."/>
            <person name="Goodstein D."/>
            <person name="Schmutz J."/>
            <person name="Leebens-Mack J."/>
            <person name="Osbourn A."/>
        </authorList>
    </citation>
    <scope>NUCLEOTIDE SEQUENCE [LARGE SCALE GENOMIC DNA]</scope>
    <source>
        <strain evidence="2">JIC</strain>
    </source>
</reference>
<evidence type="ECO:0000313" key="3">
    <source>
        <dbReference type="Proteomes" id="UP001443914"/>
    </source>
</evidence>
<evidence type="ECO:0000313" key="2">
    <source>
        <dbReference type="EMBL" id="KAK9671938.1"/>
    </source>
</evidence>
<keyword evidence="3" id="KW-1185">Reference proteome</keyword>
<gene>
    <name evidence="2" type="ORF">RND81_12G065300</name>
</gene>
<dbReference type="PANTHER" id="PTHR33879">
    <property type="entry name" value="17.6 KDA CLASS II HEAT SHOCK PROTEIN-RELATED"/>
    <property type="match status" value="1"/>
</dbReference>
<accession>A0AAW1H7B9</accession>
<proteinExistence type="predicted"/>
<feature type="signal peptide" evidence="1">
    <location>
        <begin position="1"/>
        <end position="20"/>
    </location>
</feature>
<dbReference type="PANTHER" id="PTHR33879:SF3">
    <property type="entry name" value="17.6 KDA CLASS II HEAT SHOCK PROTEIN-RELATED"/>
    <property type="match status" value="1"/>
</dbReference>
<dbReference type="Proteomes" id="UP001443914">
    <property type="component" value="Unassembled WGS sequence"/>
</dbReference>
<comment type="caution">
    <text evidence="2">The sequence shown here is derived from an EMBL/GenBank/DDBJ whole genome shotgun (WGS) entry which is preliminary data.</text>
</comment>
<sequence>MIPLSHLTLILFLFFNPIHSISNSSQFNLKTHLTMSGKRNFSAYSHHQDRLEPNTIMGSTKKLRRLPHVFGKVLELPFKSDEDVYVEERSECLKFVASANSGVVGGGIHVVELHPGIVKVVVRKRGSSSQMTIDEVEIDVWRFRLPMNACPELATVVYERGQMVVTVPKNVMVEKGGKGGNCRPGFRGNIGSLLAVR</sequence>